<gene>
    <name evidence="2" type="ORF">SAMN05216600_12918</name>
</gene>
<dbReference type="Pfam" id="PF05721">
    <property type="entry name" value="PhyH"/>
    <property type="match status" value="1"/>
</dbReference>
<evidence type="ECO:0000313" key="2">
    <source>
        <dbReference type="EMBL" id="SER43039.1"/>
    </source>
</evidence>
<comment type="cofactor">
    <cofactor evidence="1">
        <name>Fe(2+)</name>
        <dbReference type="ChEBI" id="CHEBI:29033"/>
    </cofactor>
</comment>
<dbReference type="EMBL" id="FOFP01000029">
    <property type="protein sequence ID" value="SER43039.1"/>
    <property type="molecule type" value="Genomic_DNA"/>
</dbReference>
<sequence>MTQMDQKISATTGLPAGAVITDDIQADIESFERNGFIGPIKLYEPEEAAEILRALRVANHDRSHILYDNNMNYDRHFDIPELSRHIMHPTILKYLRGILGSDLLCWRSEWFAKFPGGRGTEWHQVRDYSYTDGNPLIVPTETDWNAYIDLTVWTAFTPATKETACMRFLPGSHKKFYYDEKKSVATGRNGDYQHSKTDTGFFGYDFSEFKVDPAWDPESANPVDMELQAGECVIFTASCAHASHNNTSERQTRLAISGRYVPTHVRVYPDLSSYNAHGETFDLANYATVLVSGVDTYGHNQVRSANNRDQAFSFAAVEEKVPC</sequence>
<dbReference type="InterPro" id="IPR010092">
    <property type="entry name" value="Chlorin_enz"/>
</dbReference>
<comment type="caution">
    <text evidence="2">The sequence shown here is derived from an EMBL/GenBank/DDBJ whole genome shotgun (WGS) entry which is preliminary data.</text>
</comment>
<dbReference type="Proteomes" id="UP000198512">
    <property type="component" value="Unassembled WGS sequence"/>
</dbReference>
<dbReference type="InterPro" id="IPR008775">
    <property type="entry name" value="Phytyl_CoA_dOase-like"/>
</dbReference>
<dbReference type="PANTHER" id="PTHR20883">
    <property type="entry name" value="PHYTANOYL-COA DIOXYGENASE DOMAIN CONTAINING 1"/>
    <property type="match status" value="1"/>
</dbReference>
<dbReference type="NCBIfam" id="TIGR01762">
    <property type="entry name" value="chlorin-enz"/>
    <property type="match status" value="1"/>
</dbReference>
<organism evidence="2 3">
    <name type="scientific">Pseudomonas cuatrocienegasensis</name>
    <dbReference type="NCBI Taxonomy" id="543360"/>
    <lineage>
        <taxon>Bacteria</taxon>
        <taxon>Pseudomonadati</taxon>
        <taxon>Pseudomonadota</taxon>
        <taxon>Gammaproteobacteria</taxon>
        <taxon>Pseudomonadales</taxon>
        <taxon>Pseudomonadaceae</taxon>
        <taxon>Pseudomonas</taxon>
    </lineage>
</organism>
<dbReference type="RefSeq" id="WP_208600988.1">
    <property type="nucleotide sequence ID" value="NZ_FOFP01000029.1"/>
</dbReference>
<accession>A0ABY1BR71</accession>
<keyword evidence="3" id="KW-1185">Reference proteome</keyword>
<proteinExistence type="predicted"/>
<dbReference type="PANTHER" id="PTHR20883:SF48">
    <property type="entry name" value="ECTOINE DIOXYGENASE"/>
    <property type="match status" value="1"/>
</dbReference>
<evidence type="ECO:0000256" key="1">
    <source>
        <dbReference type="ARBA" id="ARBA00001954"/>
    </source>
</evidence>
<reference evidence="2 3" key="1">
    <citation type="submission" date="2016-10" db="EMBL/GenBank/DDBJ databases">
        <authorList>
            <person name="Varghese N."/>
            <person name="Submissions S."/>
        </authorList>
    </citation>
    <scope>NUCLEOTIDE SEQUENCE [LARGE SCALE GENOMIC DNA]</scope>
    <source>
        <strain evidence="2 3">CIP 109853</strain>
    </source>
</reference>
<protein>
    <submittedName>
        <fullName evidence="2">Non-haem Fe2+, alpha-ketoglutarate-dependent halogenase</fullName>
    </submittedName>
</protein>
<name>A0ABY1BR71_9PSED</name>
<dbReference type="Gene3D" id="2.60.120.620">
    <property type="entry name" value="q2cbj1_9rhob like domain"/>
    <property type="match status" value="1"/>
</dbReference>
<evidence type="ECO:0000313" key="3">
    <source>
        <dbReference type="Proteomes" id="UP000198512"/>
    </source>
</evidence>
<dbReference type="SUPFAM" id="SSF51197">
    <property type="entry name" value="Clavaminate synthase-like"/>
    <property type="match status" value="1"/>
</dbReference>